<dbReference type="InterPro" id="IPR020472">
    <property type="entry name" value="WD40_PAC1"/>
</dbReference>
<dbReference type="SMART" id="SM00320">
    <property type="entry name" value="WD40"/>
    <property type="match status" value="6"/>
</dbReference>
<proteinExistence type="predicted"/>
<dbReference type="Gene3D" id="2.130.10.10">
    <property type="entry name" value="YVTN repeat-like/Quinoprotein amine dehydrogenase"/>
    <property type="match status" value="3"/>
</dbReference>
<evidence type="ECO:0000256" key="2">
    <source>
        <dbReference type="ARBA" id="ARBA00022737"/>
    </source>
</evidence>
<dbReference type="CDD" id="cd00200">
    <property type="entry name" value="WD40"/>
    <property type="match status" value="1"/>
</dbReference>
<feature type="repeat" description="WD" evidence="3">
    <location>
        <begin position="53"/>
        <end position="94"/>
    </location>
</feature>
<gene>
    <name evidence="4" type="ORF">GBAR_LOCUS31122</name>
</gene>
<dbReference type="EMBL" id="CASHTH010004423">
    <property type="protein sequence ID" value="CAI8057132.1"/>
    <property type="molecule type" value="Genomic_DNA"/>
</dbReference>
<dbReference type="Proteomes" id="UP001174909">
    <property type="component" value="Unassembled WGS sequence"/>
</dbReference>
<evidence type="ECO:0000313" key="5">
    <source>
        <dbReference type="Proteomes" id="UP001174909"/>
    </source>
</evidence>
<dbReference type="InterPro" id="IPR019775">
    <property type="entry name" value="WD40_repeat_CS"/>
</dbReference>
<dbReference type="PROSITE" id="PS50294">
    <property type="entry name" value="WD_REPEATS_REGION"/>
    <property type="match status" value="4"/>
</dbReference>
<dbReference type="GO" id="GO:0016301">
    <property type="term" value="F:kinase activity"/>
    <property type="evidence" value="ECO:0007669"/>
    <property type="project" value="UniProtKB-KW"/>
</dbReference>
<keyword evidence="1 3" id="KW-0853">WD repeat</keyword>
<accession>A0AA35XMK1</accession>
<keyword evidence="4" id="KW-0418">Kinase</keyword>
<dbReference type="AlphaFoldDB" id="A0AA35XMK1"/>
<protein>
    <submittedName>
        <fullName evidence="4">Probable serine/threonine-protein kinase PkwA</fullName>
    </submittedName>
</protein>
<dbReference type="PANTHER" id="PTHR44129">
    <property type="entry name" value="WD REPEAT-CONTAINING PROTEIN POP1"/>
    <property type="match status" value="1"/>
</dbReference>
<organism evidence="4 5">
    <name type="scientific">Geodia barretti</name>
    <name type="common">Barrett's horny sponge</name>
    <dbReference type="NCBI Taxonomy" id="519541"/>
    <lineage>
        <taxon>Eukaryota</taxon>
        <taxon>Metazoa</taxon>
        <taxon>Porifera</taxon>
        <taxon>Demospongiae</taxon>
        <taxon>Heteroscleromorpha</taxon>
        <taxon>Tetractinellida</taxon>
        <taxon>Astrophorina</taxon>
        <taxon>Geodiidae</taxon>
        <taxon>Geodia</taxon>
    </lineage>
</organism>
<dbReference type="InterPro" id="IPR036322">
    <property type="entry name" value="WD40_repeat_dom_sf"/>
</dbReference>
<dbReference type="InterPro" id="IPR050349">
    <property type="entry name" value="WD_LIS1/nudF_dynein_reg"/>
</dbReference>
<dbReference type="Pfam" id="PF00400">
    <property type="entry name" value="WD40"/>
    <property type="match status" value="6"/>
</dbReference>
<dbReference type="SUPFAM" id="SSF50978">
    <property type="entry name" value="WD40 repeat-like"/>
    <property type="match status" value="1"/>
</dbReference>
<dbReference type="PRINTS" id="PR00320">
    <property type="entry name" value="GPROTEINBRPT"/>
</dbReference>
<evidence type="ECO:0000256" key="1">
    <source>
        <dbReference type="ARBA" id="ARBA00022574"/>
    </source>
</evidence>
<comment type="caution">
    <text evidence="4">The sequence shown here is derived from an EMBL/GenBank/DDBJ whole genome shotgun (WGS) entry which is preliminary data.</text>
</comment>
<feature type="repeat" description="WD" evidence="3">
    <location>
        <begin position="11"/>
        <end position="42"/>
    </location>
</feature>
<evidence type="ECO:0000313" key="4">
    <source>
        <dbReference type="EMBL" id="CAI8057132.1"/>
    </source>
</evidence>
<evidence type="ECO:0000256" key="3">
    <source>
        <dbReference type="PROSITE-ProRule" id="PRU00221"/>
    </source>
</evidence>
<dbReference type="InterPro" id="IPR001680">
    <property type="entry name" value="WD40_rpt"/>
</dbReference>
<sequence>MLTTHVQVATLRGHNGVVRACQFSPDSRLIATCSWDKTIKVYFTQNFQLAYTLQGHKFGVTDCEFSPSGSLLATTSWDDTVGLWDVETGQLVRSLNGHSSAVSSCSFGVGGSFLASASWDGTVQVWDMSTNSPAVTLIGHEESVYDVACSPVEPGILASCGRKGMVALWDARSRGHPESFQGDQLSCFSPNGSQLASGNDLCQLQLWDLQQVKVSSFQAVTPATLSSHSGVVYGVTYSGDGAYLASCSSDLTCKIWSLAGHPAIADLADSLASMLSIGK</sequence>
<keyword evidence="4" id="KW-0808">Transferase</keyword>
<keyword evidence="2" id="KW-0677">Repeat</keyword>
<dbReference type="PROSITE" id="PS50082">
    <property type="entry name" value="WD_REPEATS_2"/>
    <property type="match status" value="5"/>
</dbReference>
<dbReference type="PROSITE" id="PS00678">
    <property type="entry name" value="WD_REPEATS_1"/>
    <property type="match status" value="2"/>
</dbReference>
<feature type="repeat" description="WD" evidence="3">
    <location>
        <begin position="95"/>
        <end position="136"/>
    </location>
</feature>
<reference evidence="4" key="1">
    <citation type="submission" date="2023-03" db="EMBL/GenBank/DDBJ databases">
        <authorList>
            <person name="Steffen K."/>
            <person name="Cardenas P."/>
        </authorList>
    </citation>
    <scope>NUCLEOTIDE SEQUENCE</scope>
</reference>
<feature type="repeat" description="WD" evidence="3">
    <location>
        <begin position="225"/>
        <end position="258"/>
    </location>
</feature>
<feature type="repeat" description="WD" evidence="3">
    <location>
        <begin position="137"/>
        <end position="179"/>
    </location>
</feature>
<dbReference type="InterPro" id="IPR015943">
    <property type="entry name" value="WD40/YVTN_repeat-like_dom_sf"/>
</dbReference>
<keyword evidence="5" id="KW-1185">Reference proteome</keyword>
<name>A0AA35XMK1_GEOBA</name>